<dbReference type="PANTHER" id="PTHR11910">
    <property type="entry name" value="ATP SYNTHASE DELTA CHAIN"/>
    <property type="match status" value="1"/>
</dbReference>
<dbReference type="Gene3D" id="1.10.520.20">
    <property type="entry name" value="N-terminal domain of the delta subunit of the F1F0-ATP synthase"/>
    <property type="match status" value="1"/>
</dbReference>
<keyword evidence="11" id="KW-1185">Reference proteome</keyword>
<dbReference type="EMBL" id="LRBV02000004">
    <property type="status" value="NOT_ANNOTATED_CDS"/>
    <property type="molecule type" value="Genomic_DNA"/>
</dbReference>
<evidence type="ECO:0000256" key="8">
    <source>
        <dbReference type="ARBA" id="ARBA00023310"/>
    </source>
</evidence>
<dbReference type="GO" id="GO:0016020">
    <property type="term" value="C:membrane"/>
    <property type="evidence" value="ECO:0007669"/>
    <property type="project" value="UniProtKB-SubCell"/>
</dbReference>
<dbReference type="AlphaFoldDB" id="A0A7N2LCL3"/>
<sequence length="175" mass="19261">MFSRNYAAATGQKEERVKVPLALFGGSGNYASALYIAAVRTNSVDKVETELLDLVEAIKRSPTFAQFTRDHSVPAKTRVKAIQEIAGGAKFSEITKNFLGFEPHIYLLLSGNATLYIIIIPVSLIVVLAENGRLRNIDSIAKRFGDLTMAYKGEVKAIVTTVIVSSSLGWQHFYY</sequence>
<evidence type="ECO:0000256" key="5">
    <source>
        <dbReference type="ARBA" id="ARBA00022781"/>
    </source>
</evidence>
<dbReference type="EnsemblPlants" id="QL04p007936:mrna">
    <property type="protein sequence ID" value="QL04p007936:mrna"/>
    <property type="gene ID" value="QL04p007936"/>
</dbReference>
<protein>
    <recommendedName>
        <fullName evidence="12">ATP synthase subunit O, mitochondrial</fullName>
    </recommendedName>
</protein>
<evidence type="ECO:0000256" key="2">
    <source>
        <dbReference type="ARBA" id="ARBA00007046"/>
    </source>
</evidence>
<keyword evidence="5" id="KW-0375">Hydrogen ion transport</keyword>
<evidence type="ECO:0000256" key="9">
    <source>
        <dbReference type="SAM" id="Phobius"/>
    </source>
</evidence>
<proteinExistence type="inferred from homology"/>
<keyword evidence="9" id="KW-0812">Transmembrane</keyword>
<dbReference type="InterPro" id="IPR000711">
    <property type="entry name" value="ATPase_OSCP/dsu"/>
</dbReference>
<evidence type="ECO:0000256" key="3">
    <source>
        <dbReference type="ARBA" id="ARBA00011648"/>
    </source>
</evidence>
<reference evidence="10 11" key="1">
    <citation type="journal article" date="2016" name="G3 (Bethesda)">
        <title>First Draft Assembly and Annotation of the Genome of a California Endemic Oak Quercus lobata Nee (Fagaceae).</title>
        <authorList>
            <person name="Sork V.L."/>
            <person name="Fitz-Gibbon S.T."/>
            <person name="Puiu D."/>
            <person name="Crepeau M."/>
            <person name="Gugger P.F."/>
            <person name="Sherman R."/>
            <person name="Stevens K."/>
            <person name="Langley C.H."/>
            <person name="Pellegrini M."/>
            <person name="Salzberg S.L."/>
        </authorList>
    </citation>
    <scope>NUCLEOTIDE SEQUENCE [LARGE SCALE GENOMIC DNA]</scope>
    <source>
        <strain evidence="10 11">cv. SW786</strain>
    </source>
</reference>
<dbReference type="Gramene" id="QL04p007936:mrna">
    <property type="protein sequence ID" value="QL04p007936:mrna"/>
    <property type="gene ID" value="QL04p007936"/>
</dbReference>
<evidence type="ECO:0008006" key="12">
    <source>
        <dbReference type="Google" id="ProtNLM"/>
    </source>
</evidence>
<evidence type="ECO:0000256" key="4">
    <source>
        <dbReference type="ARBA" id="ARBA00022448"/>
    </source>
</evidence>
<dbReference type="GO" id="GO:0046933">
    <property type="term" value="F:proton-transporting ATP synthase activity, rotational mechanism"/>
    <property type="evidence" value="ECO:0007669"/>
    <property type="project" value="InterPro"/>
</dbReference>
<feature type="transmembrane region" description="Helical" evidence="9">
    <location>
        <begin position="105"/>
        <end position="129"/>
    </location>
</feature>
<accession>A0A7N2LCL3</accession>
<comment type="subcellular location">
    <subcellularLocation>
        <location evidence="1">Membrane</location>
    </subcellularLocation>
</comment>
<evidence type="ECO:0000256" key="1">
    <source>
        <dbReference type="ARBA" id="ARBA00004370"/>
    </source>
</evidence>
<feature type="transmembrane region" description="Helical" evidence="9">
    <location>
        <begin position="21"/>
        <end position="38"/>
    </location>
</feature>
<name>A0A7N2LCL3_QUELO</name>
<dbReference type="SUPFAM" id="SSF47928">
    <property type="entry name" value="N-terminal domain of the delta subunit of the F1F0-ATP synthase"/>
    <property type="match status" value="1"/>
</dbReference>
<organism evidence="10 11">
    <name type="scientific">Quercus lobata</name>
    <name type="common">Valley oak</name>
    <dbReference type="NCBI Taxonomy" id="97700"/>
    <lineage>
        <taxon>Eukaryota</taxon>
        <taxon>Viridiplantae</taxon>
        <taxon>Streptophyta</taxon>
        <taxon>Embryophyta</taxon>
        <taxon>Tracheophyta</taxon>
        <taxon>Spermatophyta</taxon>
        <taxon>Magnoliopsida</taxon>
        <taxon>eudicotyledons</taxon>
        <taxon>Gunneridae</taxon>
        <taxon>Pentapetalae</taxon>
        <taxon>rosids</taxon>
        <taxon>fabids</taxon>
        <taxon>Fagales</taxon>
        <taxon>Fagaceae</taxon>
        <taxon>Quercus</taxon>
    </lineage>
</organism>
<dbReference type="InterPro" id="IPR026015">
    <property type="entry name" value="ATP_synth_OSCP/delta_N_sf"/>
</dbReference>
<comment type="similarity">
    <text evidence="2">Belongs to the ATPase delta chain family.</text>
</comment>
<keyword evidence="8" id="KW-0066">ATP synthesis</keyword>
<evidence type="ECO:0000256" key="7">
    <source>
        <dbReference type="ARBA" id="ARBA00023136"/>
    </source>
</evidence>
<evidence type="ECO:0000256" key="6">
    <source>
        <dbReference type="ARBA" id="ARBA00023065"/>
    </source>
</evidence>
<dbReference type="Proteomes" id="UP000594261">
    <property type="component" value="Chromosome 4"/>
</dbReference>
<keyword evidence="6" id="KW-0406">Ion transport</keyword>
<keyword evidence="7 9" id="KW-0472">Membrane</keyword>
<keyword evidence="9" id="KW-1133">Transmembrane helix</keyword>
<evidence type="ECO:0000313" key="10">
    <source>
        <dbReference type="EnsemblPlants" id="QL04p007936:mrna"/>
    </source>
</evidence>
<evidence type="ECO:0000313" key="11">
    <source>
        <dbReference type="Proteomes" id="UP000594261"/>
    </source>
</evidence>
<comment type="subunit">
    <text evidence="3">F-type ATPases have 2 components, CF(1) - the catalytic core - and CF(0) - the membrane proton channel. CF(1) has five subunits: alpha(3), beta(3), gamma(1), delta(1), epsilon(1). CF(0) has three main subunits: a, b and c.</text>
</comment>
<reference evidence="10" key="2">
    <citation type="submission" date="2021-01" db="UniProtKB">
        <authorList>
            <consortium name="EnsemblPlants"/>
        </authorList>
    </citation>
    <scope>IDENTIFICATION</scope>
</reference>
<dbReference type="InParanoid" id="A0A7N2LCL3"/>
<keyword evidence="4" id="KW-0813">Transport</keyword>
<dbReference type="Pfam" id="PF00213">
    <property type="entry name" value="OSCP"/>
    <property type="match status" value="2"/>
</dbReference>